<protein>
    <submittedName>
        <fullName evidence="2">Uncharacterized protein</fullName>
    </submittedName>
</protein>
<dbReference type="Gene3D" id="2.60.120.560">
    <property type="entry name" value="Exo-inulinase, domain 1"/>
    <property type="match status" value="1"/>
</dbReference>
<dbReference type="AlphaFoldDB" id="A0A644XBY9"/>
<evidence type="ECO:0000256" key="1">
    <source>
        <dbReference type="SAM" id="Coils"/>
    </source>
</evidence>
<gene>
    <name evidence="2" type="ORF">SDC9_60095</name>
</gene>
<reference evidence="2" key="1">
    <citation type="submission" date="2019-08" db="EMBL/GenBank/DDBJ databases">
        <authorList>
            <person name="Kucharzyk K."/>
            <person name="Murdoch R.W."/>
            <person name="Higgins S."/>
            <person name="Loffler F."/>
        </authorList>
    </citation>
    <scope>NUCLEOTIDE SEQUENCE</scope>
</reference>
<name>A0A644XBY9_9ZZZZ</name>
<accession>A0A644XBY9</accession>
<proteinExistence type="predicted"/>
<dbReference type="InterPro" id="IPR011047">
    <property type="entry name" value="Quinoprotein_ADH-like_sf"/>
</dbReference>
<keyword evidence="1" id="KW-0175">Coiled coil</keyword>
<organism evidence="2">
    <name type="scientific">bioreactor metagenome</name>
    <dbReference type="NCBI Taxonomy" id="1076179"/>
    <lineage>
        <taxon>unclassified sequences</taxon>
        <taxon>metagenomes</taxon>
        <taxon>ecological metagenomes</taxon>
    </lineage>
</organism>
<comment type="caution">
    <text evidence="2">The sequence shown here is derived from an EMBL/GenBank/DDBJ whole genome shotgun (WGS) entry which is preliminary data.</text>
</comment>
<sequence>MYDVLLFSEDFSSFPLGPFPFDSEHSAMGEYHYYPETGYKGQWHDPIANYNYKGPSWVVTNPLMDGTHMMELSRIQEPVEKGTLPTLVSGDTRWRDCQLTVHLRPLSKDLFNGVLVRYQTSLRHYGVFFTKEGLEVQKVDLTERTILKTAAIDWSTQEFQNLVVTTTGTVITVCLNGREVMSVEDDRYSHGAIALCGCMPTQYATLEVKATQAEQDRLTEQKANEQKRIQEKRTLYPQLKADRKIDLKNYGAGRQIRFGHLTGTDELFFVMAQHQRRVYKDRYPVISCLTAVSLATGTILWQLGEPRQDDDVAQLTTDLPFQVYDIDNDGVDEVIASWDFKLFILDGRTGEVKKQMDTPPNEEPADDLCGVEFGHHAFEHLNIDAIRIVNVTGKSRPTDLLIKDRYARLWIYDDRFNLVWKFTHNNTGHFPYAYDFNGDGKDEIFSCYNMIDCEGNLQWELPIAIDHTDEIVIGPIDPDHGDLIAIVSGWEGFMLLKPDGTILKRTINGHGQRISVGNYLPDNKGLEILTTTYWGSQGILYMHNCKGEELWSRELRCNGAVIAPVNWDGSGQDLVLLSASTEHGGLMDGEGDMVVPFPDDGHPELCCEVLDITGDERDEIVVWDLKSLWVYTQDRAKPESGKTYLPIKYPHYNASNYRGEFCFPRWIES</sequence>
<dbReference type="SUPFAM" id="SSF50998">
    <property type="entry name" value="Quinoprotein alcohol dehydrogenase-like"/>
    <property type="match status" value="1"/>
</dbReference>
<dbReference type="EMBL" id="VSSQ01002165">
    <property type="protein sequence ID" value="MPM13736.1"/>
    <property type="molecule type" value="Genomic_DNA"/>
</dbReference>
<evidence type="ECO:0000313" key="2">
    <source>
        <dbReference type="EMBL" id="MPM13736.1"/>
    </source>
</evidence>
<feature type="coiled-coil region" evidence="1">
    <location>
        <begin position="208"/>
        <end position="235"/>
    </location>
</feature>